<organism evidence="6 7">
    <name type="scientific">Didymella exigua CBS 183.55</name>
    <dbReference type="NCBI Taxonomy" id="1150837"/>
    <lineage>
        <taxon>Eukaryota</taxon>
        <taxon>Fungi</taxon>
        <taxon>Dikarya</taxon>
        <taxon>Ascomycota</taxon>
        <taxon>Pezizomycotina</taxon>
        <taxon>Dothideomycetes</taxon>
        <taxon>Pleosporomycetidae</taxon>
        <taxon>Pleosporales</taxon>
        <taxon>Pleosporineae</taxon>
        <taxon>Didymellaceae</taxon>
        <taxon>Didymella</taxon>
    </lineage>
</organism>
<sequence length="686" mass="77871">MRTDCVQYLEGPVFTALEDSWSLPTDLHSQRYIYGESCIVVSNVFFSLFAQSSAKTFSVPMRFCLVKAVPTIRVFVHHFSIPFDCPRHKRHCTFKTVRTLFQFCGQVKANMHGAKRKRGDVSPSPTPRSISSATPAETDSRPSTLSPDPEDYSQKHPKVSEAFACWPNARKVTREEVQKMQSFRETPDVLDARDRQAHIYANTRRMMHVRTKRMLALALRDYQRHHHVPTRRTKPPLHKRRYSIDVHKGFDRDRVKRARDRRLIERFQGATQERPWEFESVPTHHELERAPFSTPPLGFPNPARFVEFQYRDGAFTDPPFTDDTYLSHELVSITNKQWHYMLHTTGEECWMQDDGLDASLSVLAASTNCAANGITVGNSVDTQLLYRDLASAQQNSAAKFLSATWIFIPLNDGIDAASNANANGSHWSLLAFDRPHRHCHYFDSTGVHDTRRSGLARIIFERMCVLLGERAWSWRAHPETNTPLQHRDNLFRADDGPCAPFVYSMVRYLVDKVHFHLRAGSAEQMWFNLPDGFPAWWAQWWDSYAVRVEMQRSVALAKMDGVAARLIGAHDDAALPQGVQVSDEPLRRVLIPPCYGRTLDLENDDEWPALRRASSPVETSDVERSDVETSDVKDGRASSVSTLDADEGVPSTSLAGDQEVYTIRCIGYDAGVVSTTATAAQEDGWG</sequence>
<comment type="similarity">
    <text evidence="1">Belongs to the peptidase C48 family.</text>
</comment>
<keyword evidence="2" id="KW-0645">Protease</keyword>
<dbReference type="GO" id="GO:0019783">
    <property type="term" value="F:ubiquitin-like protein peptidase activity"/>
    <property type="evidence" value="ECO:0007669"/>
    <property type="project" value="UniProtKB-ARBA"/>
</dbReference>
<keyword evidence="3" id="KW-0378">Hydrolase</keyword>
<evidence type="ECO:0000256" key="4">
    <source>
        <dbReference type="SAM" id="MobiDB-lite"/>
    </source>
</evidence>
<dbReference type="InterPro" id="IPR003653">
    <property type="entry name" value="Peptidase_C48_C"/>
</dbReference>
<dbReference type="Gene3D" id="3.40.395.10">
    <property type="entry name" value="Adenoviral Proteinase, Chain A"/>
    <property type="match status" value="1"/>
</dbReference>
<name>A0A6A5RGD6_9PLEO</name>
<dbReference type="AlphaFoldDB" id="A0A6A5RGD6"/>
<dbReference type="OrthoDB" id="3687719at2759"/>
<feature type="compositionally biased region" description="Basic and acidic residues" evidence="4">
    <location>
        <begin position="621"/>
        <end position="636"/>
    </location>
</feature>
<evidence type="ECO:0000256" key="1">
    <source>
        <dbReference type="ARBA" id="ARBA00005234"/>
    </source>
</evidence>
<evidence type="ECO:0000313" key="6">
    <source>
        <dbReference type="EMBL" id="KAF1925566.1"/>
    </source>
</evidence>
<dbReference type="GO" id="GO:0008234">
    <property type="term" value="F:cysteine-type peptidase activity"/>
    <property type="evidence" value="ECO:0007669"/>
    <property type="project" value="InterPro"/>
</dbReference>
<proteinExistence type="inferred from homology"/>
<dbReference type="Pfam" id="PF02902">
    <property type="entry name" value="Peptidase_C48"/>
    <property type="match status" value="1"/>
</dbReference>
<dbReference type="GO" id="GO:0006508">
    <property type="term" value="P:proteolysis"/>
    <property type="evidence" value="ECO:0007669"/>
    <property type="project" value="UniProtKB-KW"/>
</dbReference>
<dbReference type="Proteomes" id="UP000800082">
    <property type="component" value="Unassembled WGS sequence"/>
</dbReference>
<gene>
    <name evidence="6" type="ORF">M421DRAFT_94645</name>
</gene>
<evidence type="ECO:0000313" key="7">
    <source>
        <dbReference type="Proteomes" id="UP000800082"/>
    </source>
</evidence>
<reference evidence="6" key="1">
    <citation type="journal article" date="2020" name="Stud. Mycol.">
        <title>101 Dothideomycetes genomes: a test case for predicting lifestyles and emergence of pathogens.</title>
        <authorList>
            <person name="Haridas S."/>
            <person name="Albert R."/>
            <person name="Binder M."/>
            <person name="Bloem J."/>
            <person name="Labutti K."/>
            <person name="Salamov A."/>
            <person name="Andreopoulos B."/>
            <person name="Baker S."/>
            <person name="Barry K."/>
            <person name="Bills G."/>
            <person name="Bluhm B."/>
            <person name="Cannon C."/>
            <person name="Castanera R."/>
            <person name="Culley D."/>
            <person name="Daum C."/>
            <person name="Ezra D."/>
            <person name="Gonzalez J."/>
            <person name="Henrissat B."/>
            <person name="Kuo A."/>
            <person name="Liang C."/>
            <person name="Lipzen A."/>
            <person name="Lutzoni F."/>
            <person name="Magnuson J."/>
            <person name="Mondo S."/>
            <person name="Nolan M."/>
            <person name="Ohm R."/>
            <person name="Pangilinan J."/>
            <person name="Park H.-J."/>
            <person name="Ramirez L."/>
            <person name="Alfaro M."/>
            <person name="Sun H."/>
            <person name="Tritt A."/>
            <person name="Yoshinaga Y."/>
            <person name="Zwiers L.-H."/>
            <person name="Turgeon B."/>
            <person name="Goodwin S."/>
            <person name="Spatafora J."/>
            <person name="Crous P."/>
            <person name="Grigoriev I."/>
        </authorList>
    </citation>
    <scope>NUCLEOTIDE SEQUENCE</scope>
    <source>
        <strain evidence="6">CBS 183.55</strain>
    </source>
</reference>
<feature type="domain" description="Ubiquitin-like protease family profile" evidence="5">
    <location>
        <begin position="331"/>
        <end position="509"/>
    </location>
</feature>
<evidence type="ECO:0000256" key="2">
    <source>
        <dbReference type="ARBA" id="ARBA00022670"/>
    </source>
</evidence>
<feature type="region of interest" description="Disordered" evidence="4">
    <location>
        <begin position="610"/>
        <end position="652"/>
    </location>
</feature>
<dbReference type="RefSeq" id="XP_033445818.1">
    <property type="nucleotide sequence ID" value="XM_033598221.1"/>
</dbReference>
<dbReference type="PROSITE" id="PS50600">
    <property type="entry name" value="ULP_PROTEASE"/>
    <property type="match status" value="1"/>
</dbReference>
<feature type="region of interest" description="Disordered" evidence="4">
    <location>
        <begin position="114"/>
        <end position="155"/>
    </location>
</feature>
<keyword evidence="7" id="KW-1185">Reference proteome</keyword>
<evidence type="ECO:0000259" key="5">
    <source>
        <dbReference type="PROSITE" id="PS50600"/>
    </source>
</evidence>
<evidence type="ECO:0000256" key="3">
    <source>
        <dbReference type="ARBA" id="ARBA00022801"/>
    </source>
</evidence>
<accession>A0A6A5RGD6</accession>
<dbReference type="InterPro" id="IPR038765">
    <property type="entry name" value="Papain-like_cys_pep_sf"/>
</dbReference>
<dbReference type="GeneID" id="54355888"/>
<dbReference type="SUPFAM" id="SSF54001">
    <property type="entry name" value="Cysteine proteinases"/>
    <property type="match status" value="1"/>
</dbReference>
<protein>
    <recommendedName>
        <fullName evidence="5">Ubiquitin-like protease family profile domain-containing protein</fullName>
    </recommendedName>
</protein>
<feature type="compositionally biased region" description="Polar residues" evidence="4">
    <location>
        <begin position="127"/>
        <end position="146"/>
    </location>
</feature>
<dbReference type="EMBL" id="ML978983">
    <property type="protein sequence ID" value="KAF1925566.1"/>
    <property type="molecule type" value="Genomic_DNA"/>
</dbReference>